<dbReference type="OrthoDB" id="530235at2"/>
<dbReference type="InterPro" id="IPR010998">
    <property type="entry name" value="Integrase_recombinase_N"/>
</dbReference>
<dbReference type="Proteomes" id="UP000078486">
    <property type="component" value="Unassembled WGS sequence"/>
</dbReference>
<keyword evidence="3 5" id="KW-0238">DNA-binding</keyword>
<evidence type="ECO:0000256" key="2">
    <source>
        <dbReference type="ARBA" id="ARBA00022908"/>
    </source>
</evidence>
<proteinExistence type="inferred from homology"/>
<accession>A0A178IGU9</accession>
<evidence type="ECO:0000256" key="6">
    <source>
        <dbReference type="SAM" id="MobiDB-lite"/>
    </source>
</evidence>
<reference evidence="8 9" key="1">
    <citation type="submission" date="2016-01" db="EMBL/GenBank/DDBJ databases">
        <title>High potential of lignocellulose degradation of a new Verrucomicrobia species.</title>
        <authorList>
            <person name="Wang Y."/>
            <person name="Shi Y."/>
            <person name="Qiu Z."/>
            <person name="Liu S."/>
            <person name="Yang H."/>
        </authorList>
    </citation>
    <scope>NUCLEOTIDE SEQUENCE [LARGE SCALE GENOMIC DNA]</scope>
    <source>
        <strain evidence="8 9">TSB47</strain>
    </source>
</reference>
<feature type="domain" description="Core-binding (CB)" evidence="7">
    <location>
        <begin position="108"/>
        <end position="191"/>
    </location>
</feature>
<dbReference type="InterPro" id="IPR013762">
    <property type="entry name" value="Integrase-like_cat_sf"/>
</dbReference>
<dbReference type="GO" id="GO:0006310">
    <property type="term" value="P:DNA recombination"/>
    <property type="evidence" value="ECO:0007669"/>
    <property type="project" value="UniProtKB-KW"/>
</dbReference>
<dbReference type="PANTHER" id="PTHR30349:SF41">
    <property type="entry name" value="INTEGRASE_RECOMBINASE PROTEIN MJ0367-RELATED"/>
    <property type="match status" value="1"/>
</dbReference>
<dbReference type="STRING" id="1184151.AW736_18000"/>
<dbReference type="PROSITE" id="PS51900">
    <property type="entry name" value="CB"/>
    <property type="match status" value="1"/>
</dbReference>
<dbReference type="SUPFAM" id="SSF56349">
    <property type="entry name" value="DNA breaking-rejoining enzymes"/>
    <property type="match status" value="1"/>
</dbReference>
<dbReference type="EMBL" id="LRRQ01000140">
    <property type="protein sequence ID" value="OAM88246.1"/>
    <property type="molecule type" value="Genomic_DNA"/>
</dbReference>
<dbReference type="Gene3D" id="1.10.150.130">
    <property type="match status" value="1"/>
</dbReference>
<sequence length="421" mass="47046">MKQKKSAFTIKPFKNRNGVISFRVAGWLLGERIRKNFKTREDAIAERAALELRVLQSQSNLRGASTFLTEAQLREAEAAFLRLEKARRPLTFYLDYALANYREPEAALKIADAIETYMKARKEDVQQALIGKRQLRNIRLELTEFQRHFPTQTLAEAGTEALHAYIRRDSGSLKTQNNRRGVLCAFFNHAVRKEWVGGNPVAKIPRNRIEHNRGSAEALTAERAAQLMAHVESVHGGAFVPFFALCLFAGIRPEGEISKLPAADVRLENAAITIEPWVSKVNMRRLITIQPNLAAWLKAYPLDEYPVIPPKDKMKSIAKKLTRIRQKFGVGHDVLRHTFISMHVGKFRSMGDTALQAGNSESIIRRHYLNVTTTQEAEAFFGIAPKRSPAVKTAATAEEAGASQSTDITAADAGAPHRLAA</sequence>
<keyword evidence="2" id="KW-0229">DNA integration</keyword>
<gene>
    <name evidence="8" type="ORF">AW736_18000</name>
</gene>
<evidence type="ECO:0000259" key="7">
    <source>
        <dbReference type="PROSITE" id="PS51900"/>
    </source>
</evidence>
<evidence type="ECO:0000256" key="1">
    <source>
        <dbReference type="ARBA" id="ARBA00008857"/>
    </source>
</evidence>
<dbReference type="InterPro" id="IPR011010">
    <property type="entry name" value="DNA_brk_join_enz"/>
</dbReference>
<dbReference type="InterPro" id="IPR050090">
    <property type="entry name" value="Tyrosine_recombinase_XerCD"/>
</dbReference>
<comment type="similarity">
    <text evidence="1">Belongs to the 'phage' integrase family.</text>
</comment>
<protein>
    <recommendedName>
        <fullName evidence="7">Core-binding (CB) domain-containing protein</fullName>
    </recommendedName>
</protein>
<evidence type="ECO:0000313" key="8">
    <source>
        <dbReference type="EMBL" id="OAM88246.1"/>
    </source>
</evidence>
<evidence type="ECO:0000313" key="9">
    <source>
        <dbReference type="Proteomes" id="UP000078486"/>
    </source>
</evidence>
<dbReference type="GO" id="GO:0015074">
    <property type="term" value="P:DNA integration"/>
    <property type="evidence" value="ECO:0007669"/>
    <property type="project" value="UniProtKB-KW"/>
</dbReference>
<evidence type="ECO:0000256" key="4">
    <source>
        <dbReference type="ARBA" id="ARBA00023172"/>
    </source>
</evidence>
<dbReference type="GO" id="GO:0003677">
    <property type="term" value="F:DNA binding"/>
    <property type="evidence" value="ECO:0007669"/>
    <property type="project" value="UniProtKB-UniRule"/>
</dbReference>
<organism evidence="8 9">
    <name type="scientific">Termitidicoccus mucosus</name>
    <dbReference type="NCBI Taxonomy" id="1184151"/>
    <lineage>
        <taxon>Bacteria</taxon>
        <taxon>Pseudomonadati</taxon>
        <taxon>Verrucomicrobiota</taxon>
        <taxon>Opitutia</taxon>
        <taxon>Opitutales</taxon>
        <taxon>Opitutaceae</taxon>
        <taxon>Termitidicoccus</taxon>
    </lineage>
</organism>
<dbReference type="AlphaFoldDB" id="A0A178IGU9"/>
<evidence type="ECO:0000256" key="5">
    <source>
        <dbReference type="PROSITE-ProRule" id="PRU01248"/>
    </source>
</evidence>
<dbReference type="RefSeq" id="WP_068771707.1">
    <property type="nucleotide sequence ID" value="NZ_CP109796.1"/>
</dbReference>
<evidence type="ECO:0000256" key="3">
    <source>
        <dbReference type="ARBA" id="ARBA00023125"/>
    </source>
</evidence>
<dbReference type="PANTHER" id="PTHR30349">
    <property type="entry name" value="PHAGE INTEGRASE-RELATED"/>
    <property type="match status" value="1"/>
</dbReference>
<dbReference type="InterPro" id="IPR044068">
    <property type="entry name" value="CB"/>
</dbReference>
<dbReference type="Gene3D" id="1.10.443.10">
    <property type="entry name" value="Intergrase catalytic core"/>
    <property type="match status" value="1"/>
</dbReference>
<name>A0A178IGU9_9BACT</name>
<keyword evidence="4" id="KW-0233">DNA recombination</keyword>
<comment type="caution">
    <text evidence="8">The sequence shown here is derived from an EMBL/GenBank/DDBJ whole genome shotgun (WGS) entry which is preliminary data.</text>
</comment>
<feature type="region of interest" description="Disordered" evidence="6">
    <location>
        <begin position="392"/>
        <end position="421"/>
    </location>
</feature>
<keyword evidence="9" id="KW-1185">Reference proteome</keyword>